<dbReference type="PANTHER" id="PTHR30055">
    <property type="entry name" value="HTH-TYPE TRANSCRIPTIONAL REGULATOR RUTR"/>
    <property type="match status" value="1"/>
</dbReference>
<keyword evidence="3" id="KW-0804">Transcription</keyword>
<protein>
    <submittedName>
        <fullName evidence="6">TetR/AcrR family transcriptional regulator</fullName>
    </submittedName>
</protein>
<evidence type="ECO:0000256" key="4">
    <source>
        <dbReference type="PROSITE-ProRule" id="PRU00335"/>
    </source>
</evidence>
<dbReference type="Pfam" id="PF21597">
    <property type="entry name" value="TetR_C_43"/>
    <property type="match status" value="1"/>
</dbReference>
<proteinExistence type="predicted"/>
<dbReference type="InterPro" id="IPR036271">
    <property type="entry name" value="Tet_transcr_reg_TetR-rel_C_sf"/>
</dbReference>
<dbReference type="GO" id="GO:0003700">
    <property type="term" value="F:DNA-binding transcription factor activity"/>
    <property type="evidence" value="ECO:0007669"/>
    <property type="project" value="TreeGrafter"/>
</dbReference>
<feature type="domain" description="HTH tetR-type" evidence="5">
    <location>
        <begin position="15"/>
        <end position="74"/>
    </location>
</feature>
<dbReference type="SUPFAM" id="SSF48498">
    <property type="entry name" value="Tetracyclin repressor-like, C-terminal domain"/>
    <property type="match status" value="1"/>
</dbReference>
<reference evidence="6" key="1">
    <citation type="submission" date="2022-10" db="EMBL/GenBank/DDBJ databases">
        <title>The complete genomes of actinobacterial strains from the NBC collection.</title>
        <authorList>
            <person name="Joergensen T.S."/>
            <person name="Alvarez Arevalo M."/>
            <person name="Sterndorff E.B."/>
            <person name="Faurdal D."/>
            <person name="Vuksanovic O."/>
            <person name="Mourched A.-S."/>
            <person name="Charusanti P."/>
            <person name="Shaw S."/>
            <person name="Blin K."/>
            <person name="Weber T."/>
        </authorList>
    </citation>
    <scope>NUCLEOTIDE SEQUENCE</scope>
    <source>
        <strain evidence="6">NBC_00148</strain>
    </source>
</reference>
<dbReference type="AlphaFoldDB" id="A0AAU1M3A3"/>
<dbReference type="EMBL" id="CP108169">
    <property type="protein sequence ID" value="WTQ78125.1"/>
    <property type="molecule type" value="Genomic_DNA"/>
</dbReference>
<dbReference type="SUPFAM" id="SSF46689">
    <property type="entry name" value="Homeodomain-like"/>
    <property type="match status" value="1"/>
</dbReference>
<evidence type="ECO:0000256" key="2">
    <source>
        <dbReference type="ARBA" id="ARBA00023125"/>
    </source>
</evidence>
<dbReference type="InterPro" id="IPR049445">
    <property type="entry name" value="TetR_SbtR-like_C"/>
</dbReference>
<sequence length="201" mass="22040">MATPSPQPELRADARRNYERLVSSAREVFAARGVDAPMDDIARHAGVGNATLYRRFPTREALLQAVHRHQIEALYARSQELLAVRSPDTGLETWLRELVVQGSTSRSLATTLMLALRDEGSDVSWCRETMYSAAAALLDRAQQTGSIRADVAVGQVLKLANAIAFVTECEPDSEEQADQLCAVVMDGLRHRRSHGTPDVGV</sequence>
<feature type="DNA-binding region" description="H-T-H motif" evidence="4">
    <location>
        <begin position="37"/>
        <end position="56"/>
    </location>
</feature>
<organism evidence="6">
    <name type="scientific">Streptomyces sp. NBC_00148</name>
    <dbReference type="NCBI Taxonomy" id="2903626"/>
    <lineage>
        <taxon>Bacteria</taxon>
        <taxon>Bacillati</taxon>
        <taxon>Actinomycetota</taxon>
        <taxon>Actinomycetes</taxon>
        <taxon>Kitasatosporales</taxon>
        <taxon>Streptomycetaceae</taxon>
        <taxon>Streptomyces</taxon>
    </lineage>
</organism>
<dbReference type="InterPro" id="IPR009057">
    <property type="entry name" value="Homeodomain-like_sf"/>
</dbReference>
<keyword evidence="2 4" id="KW-0238">DNA-binding</keyword>
<gene>
    <name evidence="6" type="ORF">OG222_35505</name>
</gene>
<dbReference type="PROSITE" id="PS50977">
    <property type="entry name" value="HTH_TETR_2"/>
    <property type="match status" value="1"/>
</dbReference>
<dbReference type="PRINTS" id="PR00455">
    <property type="entry name" value="HTHTETR"/>
</dbReference>
<dbReference type="PANTHER" id="PTHR30055:SF234">
    <property type="entry name" value="HTH-TYPE TRANSCRIPTIONAL REGULATOR BETI"/>
    <property type="match status" value="1"/>
</dbReference>
<dbReference type="Pfam" id="PF00440">
    <property type="entry name" value="TetR_N"/>
    <property type="match status" value="1"/>
</dbReference>
<name>A0AAU1M3A3_9ACTN</name>
<dbReference type="InterPro" id="IPR050109">
    <property type="entry name" value="HTH-type_TetR-like_transc_reg"/>
</dbReference>
<evidence type="ECO:0000256" key="3">
    <source>
        <dbReference type="ARBA" id="ARBA00023163"/>
    </source>
</evidence>
<evidence type="ECO:0000313" key="6">
    <source>
        <dbReference type="EMBL" id="WTQ78125.1"/>
    </source>
</evidence>
<evidence type="ECO:0000259" key="5">
    <source>
        <dbReference type="PROSITE" id="PS50977"/>
    </source>
</evidence>
<accession>A0AAU1M3A3</accession>
<dbReference type="InterPro" id="IPR001647">
    <property type="entry name" value="HTH_TetR"/>
</dbReference>
<dbReference type="Gene3D" id="1.10.357.10">
    <property type="entry name" value="Tetracycline Repressor, domain 2"/>
    <property type="match status" value="1"/>
</dbReference>
<keyword evidence="1" id="KW-0805">Transcription regulation</keyword>
<evidence type="ECO:0000256" key="1">
    <source>
        <dbReference type="ARBA" id="ARBA00023015"/>
    </source>
</evidence>
<dbReference type="GO" id="GO:0000976">
    <property type="term" value="F:transcription cis-regulatory region binding"/>
    <property type="evidence" value="ECO:0007669"/>
    <property type="project" value="TreeGrafter"/>
</dbReference>